<dbReference type="Gene3D" id="3.30.110.90">
    <property type="entry name" value="Amidohydrolase"/>
    <property type="match status" value="1"/>
</dbReference>
<dbReference type="Pfam" id="PF01979">
    <property type="entry name" value="Amidohydro_1"/>
    <property type="match status" value="1"/>
</dbReference>
<feature type="chain" id="PRO_5046161123" evidence="1">
    <location>
        <begin position="23"/>
        <end position="424"/>
    </location>
</feature>
<proteinExistence type="predicted"/>
<dbReference type="SUPFAM" id="SSF51556">
    <property type="entry name" value="Metallo-dependent hydrolases"/>
    <property type="match status" value="1"/>
</dbReference>
<dbReference type="EMBL" id="JBEXAC010000001">
    <property type="protein sequence ID" value="MET6997111.1"/>
    <property type="molecule type" value="Genomic_DNA"/>
</dbReference>
<evidence type="ECO:0000259" key="2">
    <source>
        <dbReference type="Pfam" id="PF01979"/>
    </source>
</evidence>
<reference evidence="3 4" key="1">
    <citation type="submission" date="2024-06" db="EMBL/GenBank/DDBJ databases">
        <title>Chitinophaga defluvii sp. nov., isolated from municipal sewage.</title>
        <authorList>
            <person name="Zhang L."/>
        </authorList>
    </citation>
    <scope>NUCLEOTIDE SEQUENCE [LARGE SCALE GENOMIC DNA]</scope>
    <source>
        <strain evidence="3 4">H8</strain>
    </source>
</reference>
<dbReference type="InterPro" id="IPR011059">
    <property type="entry name" value="Metal-dep_hydrolase_composite"/>
</dbReference>
<dbReference type="PANTHER" id="PTHR43135:SF3">
    <property type="entry name" value="ALPHA-D-RIBOSE 1-METHYLPHOSPHONATE 5-TRIPHOSPHATE DIPHOSPHATASE"/>
    <property type="match status" value="1"/>
</dbReference>
<name>A0ABV2T255_9BACT</name>
<accession>A0ABV2T255</accession>
<feature type="domain" description="Amidohydrolase-related" evidence="2">
    <location>
        <begin position="80"/>
        <end position="421"/>
    </location>
</feature>
<organism evidence="3 4">
    <name type="scientific">Chitinophaga defluvii</name>
    <dbReference type="NCBI Taxonomy" id="3163343"/>
    <lineage>
        <taxon>Bacteria</taxon>
        <taxon>Pseudomonadati</taxon>
        <taxon>Bacteroidota</taxon>
        <taxon>Chitinophagia</taxon>
        <taxon>Chitinophagales</taxon>
        <taxon>Chitinophagaceae</taxon>
        <taxon>Chitinophaga</taxon>
    </lineage>
</organism>
<evidence type="ECO:0000313" key="3">
    <source>
        <dbReference type="EMBL" id="MET6997111.1"/>
    </source>
</evidence>
<evidence type="ECO:0000313" key="4">
    <source>
        <dbReference type="Proteomes" id="UP001549749"/>
    </source>
</evidence>
<dbReference type="Gene3D" id="3.40.50.10910">
    <property type="entry name" value="Amidohydrolase"/>
    <property type="match status" value="1"/>
</dbReference>
<gene>
    <name evidence="3" type="ORF">ABR189_07010</name>
</gene>
<keyword evidence="1" id="KW-0732">Signal</keyword>
<dbReference type="InterPro" id="IPR006680">
    <property type="entry name" value="Amidohydro-rel"/>
</dbReference>
<feature type="signal peptide" evidence="1">
    <location>
        <begin position="1"/>
        <end position="22"/>
    </location>
</feature>
<dbReference type="PROSITE" id="PS51257">
    <property type="entry name" value="PROKAR_LIPOPROTEIN"/>
    <property type="match status" value="1"/>
</dbReference>
<comment type="caution">
    <text evidence="3">The sequence shown here is derived from an EMBL/GenBank/DDBJ whole genome shotgun (WGS) entry which is preliminary data.</text>
</comment>
<evidence type="ECO:0000256" key="1">
    <source>
        <dbReference type="SAM" id="SignalP"/>
    </source>
</evidence>
<dbReference type="Proteomes" id="UP001549749">
    <property type="component" value="Unassembled WGS sequence"/>
</dbReference>
<dbReference type="InterPro" id="IPR032466">
    <property type="entry name" value="Metal_Hydrolase"/>
</dbReference>
<sequence>MKRKSLILLLTGVMACSSWSLAQQKRGLLLKDATIVDGDAFMKPRKGSLLIKDGVIAGVFIGNDQLPKEVDSVVDCKGKYITPGLIDGHVHLATGDLSDRKKAMDGIEKVLANMLRHGITTVRDMAGDAVTLAAYKRASEWQQIPAPAIFYAAQFAGPSYFEMVKRPGDINGNALLGATPWYCSITDTTNIELAIAAAKGAGVSGIKVYADLSAAQILAITKAAHAQGIQVWSHAAVFPAKPSAVAKAGVNSMSHSNDLIFEQLAGDTIEIGNAWEQVYKGLKADWAKQDKLLLEMKANGTFLDATVFHAENNKMVNAVLITARAHQLGVKIVAGTDWIYPEENAPVPLLDELLVLAKKCGMSNSEVLQSVTLNNARVTGLQDRGAVKKGLRADLLLIDGDPLKDLSFLFSPSLVMKAGKIYKY</sequence>
<protein>
    <submittedName>
        <fullName evidence="3">Amidohydrolase family protein</fullName>
    </submittedName>
</protein>
<dbReference type="PANTHER" id="PTHR43135">
    <property type="entry name" value="ALPHA-D-RIBOSE 1-METHYLPHOSPHONATE 5-TRIPHOSPHATE DIPHOSPHATASE"/>
    <property type="match status" value="1"/>
</dbReference>
<dbReference type="SUPFAM" id="SSF51338">
    <property type="entry name" value="Composite domain of metallo-dependent hydrolases"/>
    <property type="match status" value="1"/>
</dbReference>
<dbReference type="Gene3D" id="2.30.40.10">
    <property type="entry name" value="Urease, subunit C, domain 1"/>
    <property type="match status" value="1"/>
</dbReference>
<dbReference type="InterPro" id="IPR051781">
    <property type="entry name" value="Metallo-dep_Hydrolase"/>
</dbReference>
<keyword evidence="4" id="KW-1185">Reference proteome</keyword>
<dbReference type="RefSeq" id="WP_354659750.1">
    <property type="nucleotide sequence ID" value="NZ_JBEXAC010000001.1"/>
</dbReference>
<dbReference type="Gene3D" id="1.20.58.520">
    <property type="entry name" value="Amidohydrolase"/>
    <property type="match status" value="1"/>
</dbReference>